<feature type="region of interest" description="Disordered" evidence="1">
    <location>
        <begin position="53"/>
        <end position="73"/>
    </location>
</feature>
<reference evidence="2 3" key="1">
    <citation type="journal article" date="2020" name="G3 (Bethesda)">
        <title>Improved Reference Genome for Cyclotella cryptica CCMP332, a Model for Cell Wall Morphogenesis, Salinity Adaptation, and Lipid Production in Diatoms (Bacillariophyta).</title>
        <authorList>
            <person name="Roberts W.R."/>
            <person name="Downey K.M."/>
            <person name="Ruck E.C."/>
            <person name="Traller J.C."/>
            <person name="Alverson A.J."/>
        </authorList>
    </citation>
    <scope>NUCLEOTIDE SEQUENCE [LARGE SCALE GENOMIC DNA]</scope>
    <source>
        <strain evidence="2 3">CCMP332</strain>
    </source>
</reference>
<organism evidence="2 3">
    <name type="scientific">Cyclotella cryptica</name>
    <dbReference type="NCBI Taxonomy" id="29204"/>
    <lineage>
        <taxon>Eukaryota</taxon>
        <taxon>Sar</taxon>
        <taxon>Stramenopiles</taxon>
        <taxon>Ochrophyta</taxon>
        <taxon>Bacillariophyta</taxon>
        <taxon>Coscinodiscophyceae</taxon>
        <taxon>Thalassiosirophycidae</taxon>
        <taxon>Stephanodiscales</taxon>
        <taxon>Stephanodiscaceae</taxon>
        <taxon>Cyclotella</taxon>
    </lineage>
</organism>
<dbReference type="AlphaFoldDB" id="A0ABD3PYT1"/>
<accession>A0ABD3PYT1</accession>
<feature type="region of interest" description="Disordered" evidence="1">
    <location>
        <begin position="1"/>
        <end position="24"/>
    </location>
</feature>
<evidence type="ECO:0000313" key="2">
    <source>
        <dbReference type="EMBL" id="KAL3793213.1"/>
    </source>
</evidence>
<proteinExistence type="predicted"/>
<evidence type="ECO:0000256" key="1">
    <source>
        <dbReference type="SAM" id="MobiDB-lite"/>
    </source>
</evidence>
<sequence>MSRCHSMPPASQNPRKRRQHSMLAPHTRSVTLLRHSSRALLLTTLLSLPTSHSFSLPSIPSSPPSNPAHDPTGERLVKTQLLHYQTSNLSDAYLLCSPWNQEATGSLQDFEELVKTPPYDLILGHERADIMMEVLPDKPKGGQNEGTQAACYLVCIKPGKNARKRYPVWFWWEVSRHFLEDEDGDLVDNDVEGEWRVDCVMPDFEDLDFEAESLAQYLGDEEEEDDDDFDGMTFYLDFGL</sequence>
<comment type="caution">
    <text evidence="2">The sequence shown here is derived from an EMBL/GenBank/DDBJ whole genome shotgun (WGS) entry which is preliminary data.</text>
</comment>
<gene>
    <name evidence="2" type="ORF">HJC23_000755</name>
</gene>
<dbReference type="Proteomes" id="UP001516023">
    <property type="component" value="Unassembled WGS sequence"/>
</dbReference>
<dbReference type="EMBL" id="JABMIG020000093">
    <property type="protein sequence ID" value="KAL3793213.1"/>
    <property type="molecule type" value="Genomic_DNA"/>
</dbReference>
<protein>
    <submittedName>
        <fullName evidence="2">Uncharacterized protein</fullName>
    </submittedName>
</protein>
<evidence type="ECO:0000313" key="3">
    <source>
        <dbReference type="Proteomes" id="UP001516023"/>
    </source>
</evidence>
<keyword evidence="3" id="KW-1185">Reference proteome</keyword>
<name>A0ABD3PYT1_9STRA</name>